<reference evidence="7 8" key="1">
    <citation type="submission" date="2018-01" db="EMBL/GenBank/DDBJ databases">
        <title>Metagenomic assembled genomes from two thermal pools in the Uzon Caldera, Kamchatka, Russia.</title>
        <authorList>
            <person name="Wilkins L."/>
            <person name="Ettinger C."/>
        </authorList>
    </citation>
    <scope>NUCLEOTIDE SEQUENCE [LARGE SCALE GENOMIC DNA]</scope>
    <source>
        <strain evidence="7">ZAV-05</strain>
    </source>
</reference>
<keyword evidence="5 7" id="KW-0418">Kinase</keyword>
<dbReference type="SMART" id="SM00387">
    <property type="entry name" value="HATPase_c"/>
    <property type="match status" value="1"/>
</dbReference>
<dbReference type="CDD" id="cd00075">
    <property type="entry name" value="HATPase"/>
    <property type="match status" value="1"/>
</dbReference>
<dbReference type="InterPro" id="IPR003594">
    <property type="entry name" value="HATPase_dom"/>
</dbReference>
<dbReference type="PANTHER" id="PTHR43547:SF2">
    <property type="entry name" value="HYBRID SIGNAL TRANSDUCTION HISTIDINE KINASE C"/>
    <property type="match status" value="1"/>
</dbReference>
<dbReference type="InterPro" id="IPR004358">
    <property type="entry name" value="Sig_transdc_His_kin-like_C"/>
</dbReference>
<dbReference type="GO" id="GO:0000155">
    <property type="term" value="F:phosphorelay sensor kinase activity"/>
    <property type="evidence" value="ECO:0007669"/>
    <property type="project" value="InterPro"/>
</dbReference>
<dbReference type="PRINTS" id="PR00344">
    <property type="entry name" value="BCTRLSENSOR"/>
</dbReference>
<evidence type="ECO:0000313" key="7">
    <source>
        <dbReference type="EMBL" id="PMP71508.1"/>
    </source>
</evidence>
<evidence type="ECO:0000256" key="4">
    <source>
        <dbReference type="ARBA" id="ARBA00022679"/>
    </source>
</evidence>
<dbReference type="InterPro" id="IPR003018">
    <property type="entry name" value="GAF"/>
</dbReference>
<dbReference type="SUPFAM" id="SSF55781">
    <property type="entry name" value="GAF domain-like"/>
    <property type="match status" value="1"/>
</dbReference>
<evidence type="ECO:0000256" key="3">
    <source>
        <dbReference type="ARBA" id="ARBA00022553"/>
    </source>
</evidence>
<comment type="catalytic activity">
    <reaction evidence="1">
        <text>ATP + protein L-histidine = ADP + protein N-phospho-L-histidine.</text>
        <dbReference type="EC" id="2.7.13.3"/>
    </reaction>
</comment>
<gene>
    <name evidence="7" type="ORF">C0187_03755</name>
</gene>
<dbReference type="PROSITE" id="PS50109">
    <property type="entry name" value="HIS_KIN"/>
    <property type="match status" value="1"/>
</dbReference>
<organism evidence="7 8">
    <name type="scientific">Calditerrivibrio nitroreducens</name>
    <dbReference type="NCBI Taxonomy" id="477976"/>
    <lineage>
        <taxon>Bacteria</taxon>
        <taxon>Pseudomonadati</taxon>
        <taxon>Deferribacterota</taxon>
        <taxon>Deferribacteres</taxon>
        <taxon>Deferribacterales</taxon>
        <taxon>Calditerrivibrionaceae</taxon>
    </lineage>
</organism>
<proteinExistence type="predicted"/>
<name>A0A2J6WMB1_9BACT</name>
<dbReference type="Pfam" id="PF00512">
    <property type="entry name" value="HisKA"/>
    <property type="match status" value="1"/>
</dbReference>
<comment type="caution">
    <text evidence="7">The sequence shown here is derived from an EMBL/GenBank/DDBJ whole genome shotgun (WGS) entry which is preliminary data.</text>
</comment>
<keyword evidence="4" id="KW-0808">Transferase</keyword>
<dbReference type="Pfam" id="PF01590">
    <property type="entry name" value="GAF"/>
    <property type="match status" value="1"/>
</dbReference>
<dbReference type="EC" id="2.7.13.3" evidence="2"/>
<dbReference type="InterPro" id="IPR005467">
    <property type="entry name" value="His_kinase_dom"/>
</dbReference>
<sequence>MKKDLLDILVEISEKMASTLKEDELLNDILEIAQEYLSVKRISIMIINGDHLVIKAAVGLHLDYKSLKVPLGNGISGKVATTGEPIVINKGSSTNWELGYDTKSYMSVPLRIKDKLIGVLNLTDKEDDYFSDDDIKIAKYIASQCAISIEKAQIYESIRRSENLQLIGKFTSTIIHDIKNLLNIVQNYVELLEIASEDKSDFKEYVDNIYTELKLIHGLVMDILDFSKNQITLKTTKIELDDFMEYIIKHTSIMLKPYNIDFYVNYPPGIIFYGDKDKLFRVLFNLINNAVDAVGENGKIKLKVLQENNHLLFIIEDNGKGIPAEMVDRIFDPFYTAGKEKGTGLGLAVVKDIVNAHNGTIAVESKVGEYTKFLIRLPISG</sequence>
<evidence type="ECO:0000313" key="8">
    <source>
        <dbReference type="Proteomes" id="UP000242881"/>
    </source>
</evidence>
<keyword evidence="3" id="KW-0597">Phosphoprotein</keyword>
<accession>A0A2J6WMB1</accession>
<protein>
    <recommendedName>
        <fullName evidence="2">histidine kinase</fullName>
        <ecNumber evidence="2">2.7.13.3</ecNumber>
    </recommendedName>
</protein>
<dbReference type="Gene3D" id="1.10.287.130">
    <property type="match status" value="1"/>
</dbReference>
<dbReference type="CDD" id="cd00082">
    <property type="entry name" value="HisKA"/>
    <property type="match status" value="1"/>
</dbReference>
<dbReference type="Gene3D" id="3.30.450.40">
    <property type="match status" value="1"/>
</dbReference>
<dbReference type="PANTHER" id="PTHR43547">
    <property type="entry name" value="TWO-COMPONENT HISTIDINE KINASE"/>
    <property type="match status" value="1"/>
</dbReference>
<dbReference type="InterPro" id="IPR036890">
    <property type="entry name" value="HATPase_C_sf"/>
</dbReference>
<dbReference type="SMART" id="SM00065">
    <property type="entry name" value="GAF"/>
    <property type="match status" value="1"/>
</dbReference>
<dbReference type="SUPFAM" id="SSF55874">
    <property type="entry name" value="ATPase domain of HSP90 chaperone/DNA topoisomerase II/histidine kinase"/>
    <property type="match status" value="1"/>
</dbReference>
<dbReference type="Proteomes" id="UP000242881">
    <property type="component" value="Unassembled WGS sequence"/>
</dbReference>
<dbReference type="FunFam" id="3.30.565.10:FF:000006">
    <property type="entry name" value="Sensor histidine kinase WalK"/>
    <property type="match status" value="1"/>
</dbReference>
<dbReference type="Gene3D" id="3.30.565.10">
    <property type="entry name" value="Histidine kinase-like ATPase, C-terminal domain"/>
    <property type="match status" value="1"/>
</dbReference>
<dbReference type="AlphaFoldDB" id="A0A2J6WMB1"/>
<evidence type="ECO:0000256" key="5">
    <source>
        <dbReference type="ARBA" id="ARBA00022777"/>
    </source>
</evidence>
<evidence type="ECO:0000256" key="1">
    <source>
        <dbReference type="ARBA" id="ARBA00000085"/>
    </source>
</evidence>
<dbReference type="InterPro" id="IPR003661">
    <property type="entry name" value="HisK_dim/P_dom"/>
</dbReference>
<dbReference type="Pfam" id="PF02518">
    <property type="entry name" value="HATPase_c"/>
    <property type="match status" value="1"/>
</dbReference>
<evidence type="ECO:0000256" key="2">
    <source>
        <dbReference type="ARBA" id="ARBA00012438"/>
    </source>
</evidence>
<dbReference type="EMBL" id="PNIN01000039">
    <property type="protein sequence ID" value="PMP71508.1"/>
    <property type="molecule type" value="Genomic_DNA"/>
</dbReference>
<dbReference type="SUPFAM" id="SSF47384">
    <property type="entry name" value="Homodimeric domain of signal transducing histidine kinase"/>
    <property type="match status" value="1"/>
</dbReference>
<dbReference type="SMART" id="SM00388">
    <property type="entry name" value="HisKA"/>
    <property type="match status" value="1"/>
</dbReference>
<dbReference type="InterPro" id="IPR036097">
    <property type="entry name" value="HisK_dim/P_sf"/>
</dbReference>
<feature type="domain" description="Histidine kinase" evidence="6">
    <location>
        <begin position="173"/>
        <end position="381"/>
    </location>
</feature>
<evidence type="ECO:0000259" key="6">
    <source>
        <dbReference type="PROSITE" id="PS50109"/>
    </source>
</evidence>
<dbReference type="InterPro" id="IPR029016">
    <property type="entry name" value="GAF-like_dom_sf"/>
</dbReference>